<evidence type="ECO:0000313" key="2">
    <source>
        <dbReference type="EMBL" id="MDQ5768624.1"/>
    </source>
</evidence>
<proteinExistence type="predicted"/>
<keyword evidence="1" id="KW-0472">Membrane</keyword>
<dbReference type="Pfam" id="PF11162">
    <property type="entry name" value="DUF2946"/>
    <property type="match status" value="1"/>
</dbReference>
<keyword evidence="4" id="KW-1185">Reference proteome</keyword>
<evidence type="ECO:0000256" key="1">
    <source>
        <dbReference type="SAM" id="Phobius"/>
    </source>
</evidence>
<protein>
    <recommendedName>
        <fullName evidence="5">DUF2946 domain-containing protein</fullName>
    </recommendedName>
</protein>
<dbReference type="RefSeq" id="WP_308134596.1">
    <property type="nucleotide sequence ID" value="NZ_CP133216.1"/>
</dbReference>
<gene>
    <name evidence="2" type="ORF">RCC75_08805</name>
    <name evidence="3" type="ORF">RCG00_00405</name>
</gene>
<evidence type="ECO:0000313" key="3">
    <source>
        <dbReference type="EMBL" id="WML84939.1"/>
    </source>
</evidence>
<evidence type="ECO:0008006" key="5">
    <source>
        <dbReference type="Google" id="ProtNLM"/>
    </source>
</evidence>
<dbReference type="EMBL" id="CP133216">
    <property type="protein sequence ID" value="WML84939.1"/>
    <property type="molecule type" value="Genomic_DNA"/>
</dbReference>
<organism evidence="3">
    <name type="scientific">Thiothrix subterranea</name>
    <dbReference type="NCBI Taxonomy" id="2735563"/>
    <lineage>
        <taxon>Bacteria</taxon>
        <taxon>Pseudomonadati</taxon>
        <taxon>Pseudomonadota</taxon>
        <taxon>Gammaproteobacteria</taxon>
        <taxon>Thiotrichales</taxon>
        <taxon>Thiotrichaceae</taxon>
        <taxon>Thiothrix</taxon>
    </lineage>
</organism>
<dbReference type="Proteomes" id="UP001229862">
    <property type="component" value="Plasmid pThsubDNT52_1"/>
</dbReference>
<accession>A0AA51QZT5</accession>
<keyword evidence="3" id="KW-0614">Plasmid</keyword>
<dbReference type="Proteomes" id="UP001223336">
    <property type="component" value="Unassembled WGS sequence"/>
</dbReference>
<name>A0AA51QZT5_9GAMM</name>
<reference evidence="3 4" key="1">
    <citation type="submission" date="2023-08" db="EMBL/GenBank/DDBJ databases">
        <title>New molecular markers tilS and rpoB for phylogenetic and monitoring studies of the genus Thiothrix biodiversity.</title>
        <authorList>
            <person name="Ravin N.V."/>
            <person name="Smolyakov D."/>
            <person name="Markov N.D."/>
            <person name="Beletsky A.V."/>
            <person name="Mardanov A.V."/>
            <person name="Rudenko T.S."/>
            <person name="Grabovich M.Y."/>
        </authorList>
    </citation>
    <scope>NUCLEOTIDE SEQUENCE</scope>
    <source>
        <strain evidence="3">DNT52</strain>
        <strain evidence="2 4">H33</strain>
        <plasmid evidence="3">pThsubDNT52_1</plasmid>
    </source>
</reference>
<keyword evidence="1" id="KW-0812">Transmembrane</keyword>
<dbReference type="AlphaFoldDB" id="A0AA51QZT5"/>
<dbReference type="InterPro" id="IPR021333">
    <property type="entry name" value="DUF2946"/>
</dbReference>
<feature type="transmembrane region" description="Helical" evidence="1">
    <location>
        <begin position="46"/>
        <end position="65"/>
    </location>
</feature>
<keyword evidence="1" id="KW-1133">Transmembrane helix</keyword>
<evidence type="ECO:0000313" key="4">
    <source>
        <dbReference type="Proteomes" id="UP001223336"/>
    </source>
</evidence>
<dbReference type="EMBL" id="JAVFKN010000010">
    <property type="protein sequence ID" value="MDQ5768624.1"/>
    <property type="molecule type" value="Genomic_DNA"/>
</dbReference>
<geneLocation type="plasmid" evidence="3">
    <name>pThsubDNT52_1</name>
</geneLocation>
<sequence>MPSRTCTVPPLSDVFFRWSSECLRCITVLVYAALMKKPTIQRLLSFLLACVLLAQVAVGAAGWHLDVPHSAQDTHTAHCAVMGQHAAVWGGHDHTGETDERGEQHHHCCHTTPGSLAVPVASLPLPQAESATLISAFSTEPYRNPLADLLIRPPIA</sequence>